<dbReference type="RefSeq" id="WP_166844812.1">
    <property type="nucleotide sequence ID" value="NZ_JAAONY010000002.1"/>
</dbReference>
<dbReference type="AlphaFoldDB" id="A0A7X0MW47"/>
<dbReference type="Proteomes" id="UP000528457">
    <property type="component" value="Unassembled WGS sequence"/>
</dbReference>
<dbReference type="NCBIfam" id="TIGR01484">
    <property type="entry name" value="HAD-SF-IIB"/>
    <property type="match status" value="1"/>
</dbReference>
<dbReference type="EMBL" id="JACHHT010000002">
    <property type="protein sequence ID" value="MBB6521805.1"/>
    <property type="molecule type" value="Genomic_DNA"/>
</dbReference>
<organism evidence="1 2">
    <name type="scientific">Pseudoteredinibacter isoporae</name>
    <dbReference type="NCBI Taxonomy" id="570281"/>
    <lineage>
        <taxon>Bacteria</taxon>
        <taxon>Pseudomonadati</taxon>
        <taxon>Pseudomonadota</taxon>
        <taxon>Gammaproteobacteria</taxon>
        <taxon>Cellvibrionales</taxon>
        <taxon>Cellvibrionaceae</taxon>
        <taxon>Pseudoteredinibacter</taxon>
    </lineage>
</organism>
<dbReference type="Gene3D" id="3.40.50.1000">
    <property type="entry name" value="HAD superfamily/HAD-like"/>
    <property type="match status" value="1"/>
</dbReference>
<keyword evidence="2" id="KW-1185">Reference proteome</keyword>
<dbReference type="PANTHER" id="PTHR10000">
    <property type="entry name" value="PHOSPHOSERINE PHOSPHATASE"/>
    <property type="match status" value="1"/>
</dbReference>
<evidence type="ECO:0000313" key="1">
    <source>
        <dbReference type="EMBL" id="MBB6521805.1"/>
    </source>
</evidence>
<dbReference type="InterPro" id="IPR023214">
    <property type="entry name" value="HAD_sf"/>
</dbReference>
<reference evidence="1 2" key="1">
    <citation type="submission" date="2020-08" db="EMBL/GenBank/DDBJ databases">
        <title>Genomic Encyclopedia of Type Strains, Phase IV (KMG-IV): sequencing the most valuable type-strain genomes for metagenomic binning, comparative biology and taxonomic classification.</title>
        <authorList>
            <person name="Goeker M."/>
        </authorList>
    </citation>
    <scope>NUCLEOTIDE SEQUENCE [LARGE SCALE GENOMIC DNA]</scope>
    <source>
        <strain evidence="1 2">DSM 22368</strain>
    </source>
</reference>
<comment type="caution">
    <text evidence="1">The sequence shown here is derived from an EMBL/GenBank/DDBJ whole genome shotgun (WGS) entry which is preliminary data.</text>
</comment>
<dbReference type="GO" id="GO:0016791">
    <property type="term" value="F:phosphatase activity"/>
    <property type="evidence" value="ECO:0007669"/>
    <property type="project" value="TreeGrafter"/>
</dbReference>
<dbReference type="Gene3D" id="3.30.1240.10">
    <property type="match status" value="1"/>
</dbReference>
<dbReference type="InParanoid" id="A0A7X0MW47"/>
<gene>
    <name evidence="1" type="ORF">HNR48_002090</name>
</gene>
<dbReference type="SFLD" id="SFLDS00003">
    <property type="entry name" value="Haloacid_Dehalogenase"/>
    <property type="match status" value="1"/>
</dbReference>
<dbReference type="PANTHER" id="PTHR10000:SF8">
    <property type="entry name" value="HAD SUPERFAMILY HYDROLASE-LIKE, TYPE 3"/>
    <property type="match status" value="1"/>
</dbReference>
<dbReference type="InterPro" id="IPR036412">
    <property type="entry name" value="HAD-like_sf"/>
</dbReference>
<evidence type="ECO:0000313" key="2">
    <source>
        <dbReference type="Proteomes" id="UP000528457"/>
    </source>
</evidence>
<dbReference type="SUPFAM" id="SSF56784">
    <property type="entry name" value="HAD-like"/>
    <property type="match status" value="1"/>
</dbReference>
<dbReference type="SFLD" id="SFLDG01140">
    <property type="entry name" value="C2.B:_Phosphomannomutase_and_P"/>
    <property type="match status" value="1"/>
</dbReference>
<dbReference type="GO" id="GO:0000287">
    <property type="term" value="F:magnesium ion binding"/>
    <property type="evidence" value="ECO:0007669"/>
    <property type="project" value="UniProtKB-ARBA"/>
</dbReference>
<dbReference type="FunCoup" id="A0A7X0MW47">
    <property type="interactions" value="188"/>
</dbReference>
<proteinExistence type="predicted"/>
<protein>
    <submittedName>
        <fullName evidence="1">Uncharacterized protein</fullName>
    </submittedName>
</protein>
<dbReference type="InterPro" id="IPR006379">
    <property type="entry name" value="HAD-SF_hydro_IIB"/>
</dbReference>
<name>A0A7X0MW47_9GAMM</name>
<sequence length="298" mass="33223">MQNPKPLSVIEPDTAKETKLIFFDVDGTLLDSSGQFSDVLQQQLKRLRERGLSLAIASGRPPFACRFLFEQLGLVDTGLFYTGGLIYQPSSDKTFTRHSLANDDARDLFYAARELGLYFELYDSERFILDVAHQCAPHITAEHSRQLRCEPEREVIETLLLRAEPEATKSGESPWIKVLLGEDARESDFLPQLEARFPELHFAYAKLPSYPDWRFASVIPKAADKHLAFDRLLDHYQLASHQVMAFGDAGSDKVFLQRAGVGVAMGSAVADVQACADFLCPSSDEEGVALALASFFPE</sequence>
<accession>A0A7X0MW47</accession>
<dbReference type="GO" id="GO:0005829">
    <property type="term" value="C:cytosol"/>
    <property type="evidence" value="ECO:0007669"/>
    <property type="project" value="TreeGrafter"/>
</dbReference>
<dbReference type="Pfam" id="PF08282">
    <property type="entry name" value="Hydrolase_3"/>
    <property type="match status" value="1"/>
</dbReference>